<evidence type="ECO:0000256" key="1">
    <source>
        <dbReference type="ARBA" id="ARBA00001926"/>
    </source>
</evidence>
<accession>A0ABT4LNC0</accession>
<protein>
    <submittedName>
        <fullName evidence="12">C-type cytochrome</fullName>
    </submittedName>
</protein>
<dbReference type="InterPro" id="IPR036909">
    <property type="entry name" value="Cyt_c-like_dom_sf"/>
</dbReference>
<dbReference type="Pfam" id="PF13442">
    <property type="entry name" value="Cytochrome_CBB3"/>
    <property type="match status" value="1"/>
</dbReference>
<dbReference type="EMBL" id="JAPWGY010000003">
    <property type="protein sequence ID" value="MCZ4281442.1"/>
    <property type="molecule type" value="Genomic_DNA"/>
</dbReference>
<keyword evidence="3 8" id="KW-0349">Heme</keyword>
<evidence type="ECO:0000256" key="7">
    <source>
        <dbReference type="ARBA" id="ARBA00023004"/>
    </source>
</evidence>
<feature type="domain" description="Cytochrome c" evidence="11">
    <location>
        <begin position="62"/>
        <end position="160"/>
    </location>
</feature>
<dbReference type="InterPro" id="IPR051459">
    <property type="entry name" value="Cytochrome_c-type_DH"/>
</dbReference>
<evidence type="ECO:0000256" key="6">
    <source>
        <dbReference type="ARBA" id="ARBA00022982"/>
    </source>
</evidence>
<evidence type="ECO:0000256" key="9">
    <source>
        <dbReference type="SAM" id="MobiDB-lite"/>
    </source>
</evidence>
<evidence type="ECO:0000256" key="3">
    <source>
        <dbReference type="ARBA" id="ARBA00022617"/>
    </source>
</evidence>
<evidence type="ECO:0000313" key="12">
    <source>
        <dbReference type="EMBL" id="MCZ4281442.1"/>
    </source>
</evidence>
<keyword evidence="5 8" id="KW-0479">Metal-binding</keyword>
<dbReference type="PROSITE" id="PS51007">
    <property type="entry name" value="CYTC"/>
    <property type="match status" value="1"/>
</dbReference>
<proteinExistence type="predicted"/>
<keyword evidence="4" id="KW-0679">Respiratory chain</keyword>
<evidence type="ECO:0000256" key="10">
    <source>
        <dbReference type="SAM" id="Phobius"/>
    </source>
</evidence>
<feature type="region of interest" description="Disordered" evidence="9">
    <location>
        <begin position="82"/>
        <end position="110"/>
    </location>
</feature>
<keyword evidence="10" id="KW-1133">Transmembrane helix</keyword>
<dbReference type="SUPFAM" id="SSF46626">
    <property type="entry name" value="Cytochrome c"/>
    <property type="match status" value="1"/>
</dbReference>
<keyword evidence="6" id="KW-0249">Electron transport</keyword>
<sequence length="177" mass="19458">MAEKPPQAARWTRSSVLAACFVTVFVLSGLVYLMNRGFRTEVEQSNSEPLASFPAPNPANQAQVSLGQGIYAEQCASCHGQNLEGEPDWRSPRSDGTLPAPPHNEDGHTWHHPDNLLFHITKFGGAAVAPEGFISRMPAFGDSLTDEEISATLAYIKSRWPQEVQLRQRQITAKSTQ</sequence>
<dbReference type="InterPro" id="IPR009056">
    <property type="entry name" value="Cyt_c-like_dom"/>
</dbReference>
<evidence type="ECO:0000259" key="11">
    <source>
        <dbReference type="PROSITE" id="PS51007"/>
    </source>
</evidence>
<evidence type="ECO:0000313" key="13">
    <source>
        <dbReference type="Proteomes" id="UP001069802"/>
    </source>
</evidence>
<organism evidence="12 13">
    <name type="scientific">Kiloniella laminariae</name>
    <dbReference type="NCBI Taxonomy" id="454162"/>
    <lineage>
        <taxon>Bacteria</taxon>
        <taxon>Pseudomonadati</taxon>
        <taxon>Pseudomonadota</taxon>
        <taxon>Alphaproteobacteria</taxon>
        <taxon>Rhodospirillales</taxon>
        <taxon>Kiloniellaceae</taxon>
        <taxon>Kiloniella</taxon>
    </lineage>
</organism>
<evidence type="ECO:0000256" key="8">
    <source>
        <dbReference type="PROSITE-ProRule" id="PRU00433"/>
    </source>
</evidence>
<evidence type="ECO:0000256" key="2">
    <source>
        <dbReference type="ARBA" id="ARBA00022448"/>
    </source>
</evidence>
<dbReference type="PANTHER" id="PTHR35008:SF4">
    <property type="entry name" value="BLL4482 PROTEIN"/>
    <property type="match status" value="1"/>
</dbReference>
<evidence type="ECO:0000256" key="5">
    <source>
        <dbReference type="ARBA" id="ARBA00022723"/>
    </source>
</evidence>
<name>A0ABT4LNC0_9PROT</name>
<keyword evidence="2" id="KW-0813">Transport</keyword>
<reference evidence="12" key="1">
    <citation type="submission" date="2022-12" db="EMBL/GenBank/DDBJ databases">
        <title>Bacterial isolates from different developmental stages of Nematostella vectensis.</title>
        <authorList>
            <person name="Fraune S."/>
        </authorList>
    </citation>
    <scope>NUCLEOTIDE SEQUENCE</scope>
    <source>
        <strain evidence="12">G21630-S1</strain>
    </source>
</reference>
<dbReference type="RefSeq" id="WP_269423592.1">
    <property type="nucleotide sequence ID" value="NZ_JAPWGY010000003.1"/>
</dbReference>
<keyword evidence="10" id="KW-0472">Membrane</keyword>
<feature type="transmembrane region" description="Helical" evidence="10">
    <location>
        <begin position="15"/>
        <end position="34"/>
    </location>
</feature>
<comment type="cofactor">
    <cofactor evidence="1">
        <name>heme c</name>
        <dbReference type="ChEBI" id="CHEBI:61717"/>
    </cofactor>
</comment>
<dbReference type="Proteomes" id="UP001069802">
    <property type="component" value="Unassembled WGS sequence"/>
</dbReference>
<dbReference type="PRINTS" id="PR00605">
    <property type="entry name" value="CYTCHROMECIC"/>
</dbReference>
<gene>
    <name evidence="12" type="ORF">O4H49_11680</name>
</gene>
<dbReference type="Gene3D" id="1.10.760.10">
    <property type="entry name" value="Cytochrome c-like domain"/>
    <property type="match status" value="1"/>
</dbReference>
<evidence type="ECO:0000256" key="4">
    <source>
        <dbReference type="ARBA" id="ARBA00022660"/>
    </source>
</evidence>
<keyword evidence="7 8" id="KW-0408">Iron</keyword>
<comment type="caution">
    <text evidence="12">The sequence shown here is derived from an EMBL/GenBank/DDBJ whole genome shotgun (WGS) entry which is preliminary data.</text>
</comment>
<keyword evidence="13" id="KW-1185">Reference proteome</keyword>
<keyword evidence="10" id="KW-0812">Transmembrane</keyword>
<dbReference type="PANTHER" id="PTHR35008">
    <property type="entry name" value="BLL4482 PROTEIN-RELATED"/>
    <property type="match status" value="1"/>
</dbReference>
<dbReference type="InterPro" id="IPR008168">
    <property type="entry name" value="Cyt_C_IC"/>
</dbReference>